<protein>
    <submittedName>
        <fullName evidence="1">Uncharacterized protein</fullName>
    </submittedName>
</protein>
<dbReference type="InterPro" id="IPR036271">
    <property type="entry name" value="Tet_transcr_reg_TetR-rel_C_sf"/>
</dbReference>
<dbReference type="Proteomes" id="UP000467193">
    <property type="component" value="Chromosome"/>
</dbReference>
<gene>
    <name evidence="1" type="ORF">MSEDJ_44050</name>
</gene>
<evidence type="ECO:0000313" key="2">
    <source>
        <dbReference type="Proteomes" id="UP000467193"/>
    </source>
</evidence>
<keyword evidence="2" id="KW-1185">Reference proteome</keyword>
<name>A0A7I7QVB2_9MYCO</name>
<organism evidence="1 2">
    <name type="scientific">Mycolicibacterium sediminis</name>
    <dbReference type="NCBI Taxonomy" id="1286180"/>
    <lineage>
        <taxon>Bacteria</taxon>
        <taxon>Bacillati</taxon>
        <taxon>Actinomycetota</taxon>
        <taxon>Actinomycetes</taxon>
        <taxon>Mycobacteriales</taxon>
        <taxon>Mycobacteriaceae</taxon>
        <taxon>Mycolicibacterium</taxon>
    </lineage>
</organism>
<evidence type="ECO:0000313" key="1">
    <source>
        <dbReference type="EMBL" id="BBY30309.1"/>
    </source>
</evidence>
<reference evidence="1 2" key="1">
    <citation type="journal article" date="2019" name="Emerg. Microbes Infect.">
        <title>Comprehensive subspecies identification of 175 nontuberculous mycobacteria species based on 7547 genomic profiles.</title>
        <authorList>
            <person name="Matsumoto Y."/>
            <person name="Kinjo T."/>
            <person name="Motooka D."/>
            <person name="Nabeya D."/>
            <person name="Jung N."/>
            <person name="Uechi K."/>
            <person name="Horii T."/>
            <person name="Iida T."/>
            <person name="Fujita J."/>
            <person name="Nakamura S."/>
        </authorList>
    </citation>
    <scope>NUCLEOTIDE SEQUENCE [LARGE SCALE GENOMIC DNA]</scope>
    <source>
        <strain evidence="1 2">JCM 17899</strain>
    </source>
</reference>
<dbReference type="AlphaFoldDB" id="A0A7I7QVB2"/>
<dbReference type="SUPFAM" id="SSF48498">
    <property type="entry name" value="Tetracyclin repressor-like, C-terminal domain"/>
    <property type="match status" value="1"/>
</dbReference>
<sequence>MGKQVSEHGSTGRAMLGAWARNPTLTRAFHNEFVCKRVLTEMIGDAVHRGRVSAEVPNDEVDDVLASYPAFRSLTSADSSNQHTDCALIEQVLFASLIRDRGT</sequence>
<dbReference type="EMBL" id="AP022588">
    <property type="protein sequence ID" value="BBY30309.1"/>
    <property type="molecule type" value="Genomic_DNA"/>
</dbReference>
<proteinExistence type="predicted"/>
<dbReference type="KEGG" id="msei:MSEDJ_44050"/>
<dbReference type="Gene3D" id="1.10.357.10">
    <property type="entry name" value="Tetracycline Repressor, domain 2"/>
    <property type="match status" value="1"/>
</dbReference>
<accession>A0A7I7QVB2</accession>